<protein>
    <submittedName>
        <fullName evidence="1">Uncharacterized protein</fullName>
    </submittedName>
</protein>
<dbReference type="EMBL" id="JAGSOJ010000001">
    <property type="protein sequence ID" value="MCM1988854.1"/>
    <property type="molecule type" value="Genomic_DNA"/>
</dbReference>
<name>A0A9J6NXZ2_9CLOT</name>
<dbReference type="Proteomes" id="UP001056429">
    <property type="component" value="Unassembled WGS sequence"/>
</dbReference>
<proteinExistence type="predicted"/>
<evidence type="ECO:0000313" key="2">
    <source>
        <dbReference type="Proteomes" id="UP001056429"/>
    </source>
</evidence>
<sequence>MINMIEEIKEVSIESISEKGIEINNRCFTGEDGDGHIFIGSSNISRSAFVV</sequence>
<organism evidence="1 2">
    <name type="scientific">Oceanirhabdus seepicola</name>
    <dbReference type="NCBI Taxonomy" id="2828781"/>
    <lineage>
        <taxon>Bacteria</taxon>
        <taxon>Bacillati</taxon>
        <taxon>Bacillota</taxon>
        <taxon>Clostridia</taxon>
        <taxon>Eubacteriales</taxon>
        <taxon>Clostridiaceae</taxon>
        <taxon>Oceanirhabdus</taxon>
    </lineage>
</organism>
<dbReference type="AlphaFoldDB" id="A0A9J6NXZ2"/>
<evidence type="ECO:0000313" key="1">
    <source>
        <dbReference type="EMBL" id="MCM1988854.1"/>
    </source>
</evidence>
<reference evidence="1" key="2">
    <citation type="submission" date="2021-04" db="EMBL/GenBank/DDBJ databases">
        <authorList>
            <person name="Dong X."/>
        </authorList>
    </citation>
    <scope>NUCLEOTIDE SEQUENCE</scope>
    <source>
        <strain evidence="1">ZWT</strain>
    </source>
</reference>
<gene>
    <name evidence="1" type="ORF">KDK92_03805</name>
</gene>
<comment type="caution">
    <text evidence="1">The sequence shown here is derived from an EMBL/GenBank/DDBJ whole genome shotgun (WGS) entry which is preliminary data.</text>
</comment>
<dbReference type="RefSeq" id="WP_250857721.1">
    <property type="nucleotide sequence ID" value="NZ_JAGSOJ010000001.1"/>
</dbReference>
<reference evidence="1" key="1">
    <citation type="journal article" date="2021" name="mSystems">
        <title>Bacteria and Archaea Synergistically Convert Glycine Betaine to Biogenic Methane in the Formosa Cold Seep of the South China Sea.</title>
        <authorList>
            <person name="Li L."/>
            <person name="Zhang W."/>
            <person name="Zhang S."/>
            <person name="Song L."/>
            <person name="Sun Q."/>
            <person name="Zhang H."/>
            <person name="Xiang H."/>
            <person name="Dong X."/>
        </authorList>
    </citation>
    <scope>NUCLEOTIDE SEQUENCE</scope>
    <source>
        <strain evidence="1">ZWT</strain>
    </source>
</reference>
<keyword evidence="2" id="KW-1185">Reference proteome</keyword>
<accession>A0A9J6NXZ2</accession>